<keyword evidence="3" id="KW-1015">Disulfide bond</keyword>
<gene>
    <name evidence="7" type="primary">20197663</name>
    <name evidence="6" type="ORF">HELRODRAFT_157115</name>
</gene>
<dbReference type="EnsemblMetazoa" id="HelroT157115">
    <property type="protein sequence ID" value="HelroP157115"/>
    <property type="gene ID" value="HelroG157115"/>
</dbReference>
<protein>
    <recommendedName>
        <fullName evidence="5">Fibrinogen C-terminal domain-containing protein</fullName>
    </recommendedName>
</protein>
<keyword evidence="8" id="KW-1185">Reference proteome</keyword>
<dbReference type="InterPro" id="IPR020837">
    <property type="entry name" value="Fibrinogen_CS"/>
</dbReference>
<dbReference type="GeneID" id="20197663"/>
<dbReference type="InterPro" id="IPR002181">
    <property type="entry name" value="Fibrinogen_a/b/g_C_dom"/>
</dbReference>
<dbReference type="InParanoid" id="T1EM63"/>
<dbReference type="GO" id="GO:0005615">
    <property type="term" value="C:extracellular space"/>
    <property type="evidence" value="ECO:0000318"/>
    <property type="project" value="GO_Central"/>
</dbReference>
<evidence type="ECO:0000256" key="2">
    <source>
        <dbReference type="ARBA" id="ARBA00022525"/>
    </source>
</evidence>
<evidence type="ECO:0000256" key="1">
    <source>
        <dbReference type="ARBA" id="ARBA00004613"/>
    </source>
</evidence>
<dbReference type="PANTHER" id="PTHR47221">
    <property type="entry name" value="FIBRINOGEN ALPHA CHAIN"/>
    <property type="match status" value="1"/>
</dbReference>
<comment type="subcellular location">
    <subcellularLocation>
        <location evidence="1">Secreted</location>
    </subcellularLocation>
</comment>
<dbReference type="CTD" id="20197663"/>
<dbReference type="PANTHER" id="PTHR47221:SF5">
    <property type="entry name" value="FIBRINOGEN C-TERMINAL DOMAIN-CONTAINING PROTEIN"/>
    <property type="match status" value="1"/>
</dbReference>
<evidence type="ECO:0000313" key="6">
    <source>
        <dbReference type="EMBL" id="ESO03350.1"/>
    </source>
</evidence>
<feature type="domain" description="Fibrinogen C-terminal" evidence="5">
    <location>
        <begin position="1"/>
        <end position="190"/>
    </location>
</feature>
<accession>T1EM63</accession>
<dbReference type="SUPFAM" id="SSF56496">
    <property type="entry name" value="Fibrinogen C-terminal domain-like"/>
    <property type="match status" value="1"/>
</dbReference>
<dbReference type="InterPro" id="IPR014716">
    <property type="entry name" value="Fibrinogen_a/b/g_C_1"/>
</dbReference>
<evidence type="ECO:0000313" key="7">
    <source>
        <dbReference type="EnsemblMetazoa" id="HelroP157115"/>
    </source>
</evidence>
<dbReference type="OrthoDB" id="6345539at2759"/>
<dbReference type="RefSeq" id="XP_009018498.1">
    <property type="nucleotide sequence ID" value="XM_009020250.1"/>
</dbReference>
<dbReference type="PROSITE" id="PS51406">
    <property type="entry name" value="FIBRINOGEN_C_2"/>
    <property type="match status" value="1"/>
</dbReference>
<dbReference type="EMBL" id="KB096633">
    <property type="protein sequence ID" value="ESO03350.1"/>
    <property type="molecule type" value="Genomic_DNA"/>
</dbReference>
<dbReference type="SMART" id="SM00186">
    <property type="entry name" value="FBG"/>
    <property type="match status" value="1"/>
</dbReference>
<dbReference type="Proteomes" id="UP000015101">
    <property type="component" value="Unassembled WGS sequence"/>
</dbReference>
<name>T1EM63_HELRO</name>
<dbReference type="CDD" id="cd00087">
    <property type="entry name" value="FReD"/>
    <property type="match status" value="1"/>
</dbReference>
<dbReference type="OMA" id="TESCARM"/>
<keyword evidence="4" id="KW-0325">Glycoprotein</keyword>
<dbReference type="Pfam" id="PF00147">
    <property type="entry name" value="Fibrinogen_C"/>
    <property type="match status" value="1"/>
</dbReference>
<dbReference type="InterPro" id="IPR036056">
    <property type="entry name" value="Fibrinogen-like_C"/>
</dbReference>
<dbReference type="eggNOG" id="KOG2579">
    <property type="taxonomic scope" value="Eukaryota"/>
</dbReference>
<dbReference type="InterPro" id="IPR037579">
    <property type="entry name" value="FIB_ANG-like"/>
</dbReference>
<dbReference type="HOGENOM" id="CLU_038628_6_2_1"/>
<dbReference type="PROSITE" id="PS00514">
    <property type="entry name" value="FIBRINOGEN_C_1"/>
    <property type="match status" value="1"/>
</dbReference>
<reference evidence="7" key="3">
    <citation type="submission" date="2015-06" db="UniProtKB">
        <authorList>
            <consortium name="EnsemblMetazoa"/>
        </authorList>
    </citation>
    <scope>IDENTIFICATION</scope>
</reference>
<reference evidence="6 8" key="2">
    <citation type="journal article" date="2013" name="Nature">
        <title>Insights into bilaterian evolution from three spiralian genomes.</title>
        <authorList>
            <person name="Simakov O."/>
            <person name="Marletaz F."/>
            <person name="Cho S.J."/>
            <person name="Edsinger-Gonzales E."/>
            <person name="Havlak P."/>
            <person name="Hellsten U."/>
            <person name="Kuo D.H."/>
            <person name="Larsson T."/>
            <person name="Lv J."/>
            <person name="Arendt D."/>
            <person name="Savage R."/>
            <person name="Osoegawa K."/>
            <person name="de Jong P."/>
            <person name="Grimwood J."/>
            <person name="Chapman J.A."/>
            <person name="Shapiro H."/>
            <person name="Aerts A."/>
            <person name="Otillar R.P."/>
            <person name="Terry A.Y."/>
            <person name="Boore J.L."/>
            <person name="Grigoriev I.V."/>
            <person name="Lindberg D.R."/>
            <person name="Seaver E.C."/>
            <person name="Weisblat D.A."/>
            <person name="Putnam N.H."/>
            <person name="Rokhsar D.S."/>
        </authorList>
    </citation>
    <scope>NUCLEOTIDE SEQUENCE</scope>
</reference>
<evidence type="ECO:0000313" key="8">
    <source>
        <dbReference type="Proteomes" id="UP000015101"/>
    </source>
</evidence>
<evidence type="ECO:0000259" key="5">
    <source>
        <dbReference type="PROSITE" id="PS51406"/>
    </source>
</evidence>
<evidence type="ECO:0000256" key="4">
    <source>
        <dbReference type="ARBA" id="ARBA00023180"/>
    </source>
</evidence>
<dbReference type="AlphaFoldDB" id="T1EM63"/>
<evidence type="ECO:0000256" key="3">
    <source>
        <dbReference type="ARBA" id="ARBA00023157"/>
    </source>
</evidence>
<keyword evidence="2" id="KW-0964">Secreted</keyword>
<organism evidence="7 8">
    <name type="scientific">Helobdella robusta</name>
    <name type="common">Californian leech</name>
    <dbReference type="NCBI Taxonomy" id="6412"/>
    <lineage>
        <taxon>Eukaryota</taxon>
        <taxon>Metazoa</taxon>
        <taxon>Spiralia</taxon>
        <taxon>Lophotrochozoa</taxon>
        <taxon>Annelida</taxon>
        <taxon>Clitellata</taxon>
        <taxon>Hirudinea</taxon>
        <taxon>Rhynchobdellida</taxon>
        <taxon>Glossiphoniidae</taxon>
        <taxon>Helobdella</taxon>
    </lineage>
</organism>
<dbReference type="EMBL" id="AMQM01004634">
    <property type="status" value="NOT_ANNOTATED_CDS"/>
    <property type="molecule type" value="Genomic_DNA"/>
</dbReference>
<sequence>MEVFCDMVNGGWTIIQKRMKGRENFYRDWKDYKAGFGRILDEHWIGNQVLHQITNQEHYKLRIEMTDWQRATRTVTYDRFRISNEEDGFRLFVAGYNKSPAGDSLRKHNRKKFSTKDVDNDDDETHFGGSCAQKFTGAWWYYNCYKSNLNGVFYPNGKVPADKFNGIVWKTWTGASSSLKKVEMKIRPARADDVYL</sequence>
<proteinExistence type="predicted"/>
<dbReference type="Gene3D" id="3.90.215.10">
    <property type="entry name" value="Gamma Fibrinogen, chain A, domain 1"/>
    <property type="match status" value="1"/>
</dbReference>
<reference evidence="8" key="1">
    <citation type="submission" date="2012-12" db="EMBL/GenBank/DDBJ databases">
        <authorList>
            <person name="Hellsten U."/>
            <person name="Grimwood J."/>
            <person name="Chapman J.A."/>
            <person name="Shapiro H."/>
            <person name="Aerts A."/>
            <person name="Otillar R.P."/>
            <person name="Terry A.Y."/>
            <person name="Boore J.L."/>
            <person name="Simakov O."/>
            <person name="Marletaz F."/>
            <person name="Cho S.-J."/>
            <person name="Edsinger-Gonzales E."/>
            <person name="Havlak P."/>
            <person name="Kuo D.-H."/>
            <person name="Larsson T."/>
            <person name="Lv J."/>
            <person name="Arendt D."/>
            <person name="Savage R."/>
            <person name="Osoegawa K."/>
            <person name="de Jong P."/>
            <person name="Lindberg D.R."/>
            <person name="Seaver E.C."/>
            <person name="Weisblat D.A."/>
            <person name="Putnam N.H."/>
            <person name="Grigoriev I.V."/>
            <person name="Rokhsar D.S."/>
        </authorList>
    </citation>
    <scope>NUCLEOTIDE SEQUENCE</scope>
</reference>
<dbReference type="KEGG" id="hro:HELRODRAFT_157115"/>